<reference evidence="2 3" key="1">
    <citation type="submission" date="2023-08" db="EMBL/GenBank/DDBJ databases">
        <title>A Necator americanus chromosomal reference genome.</title>
        <authorList>
            <person name="Ilik V."/>
            <person name="Petrzelkova K.J."/>
            <person name="Pardy F."/>
            <person name="Fuh T."/>
            <person name="Niatou-Singa F.S."/>
            <person name="Gouil Q."/>
            <person name="Baker L."/>
            <person name="Ritchie M.E."/>
            <person name="Jex A.R."/>
            <person name="Gazzola D."/>
            <person name="Li H."/>
            <person name="Toshio Fujiwara R."/>
            <person name="Zhan B."/>
            <person name="Aroian R.V."/>
            <person name="Pafco B."/>
            <person name="Schwarz E.M."/>
        </authorList>
    </citation>
    <scope>NUCLEOTIDE SEQUENCE [LARGE SCALE GENOMIC DNA]</scope>
    <source>
        <strain evidence="2 3">Aroian</strain>
        <tissue evidence="2">Whole animal</tissue>
    </source>
</reference>
<dbReference type="Proteomes" id="UP001303046">
    <property type="component" value="Unassembled WGS sequence"/>
</dbReference>
<evidence type="ECO:0000313" key="2">
    <source>
        <dbReference type="EMBL" id="KAK6728385.1"/>
    </source>
</evidence>
<evidence type="ECO:0000313" key="3">
    <source>
        <dbReference type="Proteomes" id="UP001303046"/>
    </source>
</evidence>
<keyword evidence="1" id="KW-0472">Membrane</keyword>
<organism evidence="2 3">
    <name type="scientific">Necator americanus</name>
    <name type="common">Human hookworm</name>
    <dbReference type="NCBI Taxonomy" id="51031"/>
    <lineage>
        <taxon>Eukaryota</taxon>
        <taxon>Metazoa</taxon>
        <taxon>Ecdysozoa</taxon>
        <taxon>Nematoda</taxon>
        <taxon>Chromadorea</taxon>
        <taxon>Rhabditida</taxon>
        <taxon>Rhabditina</taxon>
        <taxon>Rhabditomorpha</taxon>
        <taxon>Strongyloidea</taxon>
        <taxon>Ancylostomatidae</taxon>
        <taxon>Bunostominae</taxon>
        <taxon>Necator</taxon>
    </lineage>
</organism>
<proteinExistence type="predicted"/>
<sequence length="104" mass="12150">MWNYRHDYKWELPNVSASSATMNGFYILLALVVIFTQSSNASFDHDHFGDFDHFDHGHGLSHHFPFHSFWGGFGHLGDDVFPFKNRKHAARKNIKHKKANKNKH</sequence>
<feature type="transmembrane region" description="Helical" evidence="1">
    <location>
        <begin position="15"/>
        <end position="35"/>
    </location>
</feature>
<dbReference type="EMBL" id="JAVFWL010000001">
    <property type="protein sequence ID" value="KAK6728385.1"/>
    <property type="molecule type" value="Genomic_DNA"/>
</dbReference>
<keyword evidence="1" id="KW-1133">Transmembrane helix</keyword>
<evidence type="ECO:0000256" key="1">
    <source>
        <dbReference type="SAM" id="Phobius"/>
    </source>
</evidence>
<name>A0ABR1BT14_NECAM</name>
<gene>
    <name evidence="2" type="primary">Necator_chrI.g1934</name>
    <name evidence="2" type="ORF">RB195_005808</name>
</gene>
<comment type="caution">
    <text evidence="2">The sequence shown here is derived from an EMBL/GenBank/DDBJ whole genome shotgun (WGS) entry which is preliminary data.</text>
</comment>
<keyword evidence="1" id="KW-0812">Transmembrane</keyword>
<protein>
    <submittedName>
        <fullName evidence="2">Uncharacterized protein</fullName>
    </submittedName>
</protein>
<accession>A0ABR1BT14</accession>
<keyword evidence="3" id="KW-1185">Reference proteome</keyword>